<evidence type="ECO:0000256" key="1">
    <source>
        <dbReference type="SAM" id="MobiDB-lite"/>
    </source>
</evidence>
<name>A0A8J2NJR9_9HEXA</name>
<protein>
    <submittedName>
        <fullName evidence="2">Uncharacterized protein</fullName>
    </submittedName>
</protein>
<comment type="caution">
    <text evidence="2">The sequence shown here is derived from an EMBL/GenBank/DDBJ whole genome shotgun (WGS) entry which is preliminary data.</text>
</comment>
<feature type="non-terminal residue" evidence="2">
    <location>
        <position position="1"/>
    </location>
</feature>
<sequence length="57" mass="6573">PEEKEELKDKLVSKAGEASPVNEEYQEHLAFRDHKGHKVFEVSPVPLDCKDKRVKEV</sequence>
<accession>A0A8J2NJR9</accession>
<dbReference type="AlphaFoldDB" id="A0A8J2NJR9"/>
<keyword evidence="3" id="KW-1185">Reference proteome</keyword>
<evidence type="ECO:0000313" key="2">
    <source>
        <dbReference type="EMBL" id="CAG7667500.1"/>
    </source>
</evidence>
<organism evidence="2 3">
    <name type="scientific">Allacma fusca</name>
    <dbReference type="NCBI Taxonomy" id="39272"/>
    <lineage>
        <taxon>Eukaryota</taxon>
        <taxon>Metazoa</taxon>
        <taxon>Ecdysozoa</taxon>
        <taxon>Arthropoda</taxon>
        <taxon>Hexapoda</taxon>
        <taxon>Collembola</taxon>
        <taxon>Symphypleona</taxon>
        <taxon>Sminthuridae</taxon>
        <taxon>Allacma</taxon>
    </lineage>
</organism>
<dbReference type="Proteomes" id="UP000708208">
    <property type="component" value="Unassembled WGS sequence"/>
</dbReference>
<proteinExistence type="predicted"/>
<feature type="non-terminal residue" evidence="2">
    <location>
        <position position="57"/>
    </location>
</feature>
<feature type="compositionally biased region" description="Basic and acidic residues" evidence="1">
    <location>
        <begin position="1"/>
        <end position="12"/>
    </location>
</feature>
<gene>
    <name evidence="2" type="ORF">AFUS01_LOCUS1845</name>
</gene>
<dbReference type="EMBL" id="CAJVCH010010520">
    <property type="protein sequence ID" value="CAG7667500.1"/>
    <property type="molecule type" value="Genomic_DNA"/>
</dbReference>
<feature type="region of interest" description="Disordered" evidence="1">
    <location>
        <begin position="1"/>
        <end position="21"/>
    </location>
</feature>
<evidence type="ECO:0000313" key="3">
    <source>
        <dbReference type="Proteomes" id="UP000708208"/>
    </source>
</evidence>
<reference evidence="2" key="1">
    <citation type="submission" date="2021-06" db="EMBL/GenBank/DDBJ databases">
        <authorList>
            <person name="Hodson N. C."/>
            <person name="Mongue J. A."/>
            <person name="Jaron S. K."/>
        </authorList>
    </citation>
    <scope>NUCLEOTIDE SEQUENCE</scope>
</reference>